<name>A0A173LJZ7_9ACTN</name>
<keyword evidence="2" id="KW-1185">Reference proteome</keyword>
<dbReference type="KEGG" id="dtm:BJL86_0069"/>
<evidence type="ECO:0000313" key="1">
    <source>
        <dbReference type="EMBL" id="ANI90880.1"/>
    </source>
</evidence>
<accession>A0A173LJZ7</accession>
<sequence length="599" mass="65611">MAPICTIPRPSWSDAIFDEARKIIKRSNVVVMIAEWMHYDGIRTGGRSSKSAFTLEAVLTMTAMLVSCGCPVTYAAILRGLYELTDTQLRRVGMVLTVDERAAVVEQKAFQREYSRFWMWCELRLRVIDPSPHLEARRVTNHARAERIARTTAAEAARAARNAERLHKVCNALLWASIAPGALDDYAGHLVADGSIFPVSQLEAGMGSKPGKKRAAAPGAGFYLRQRSHELHTNDTGIGQGTIGKIGHGFEATVATSMGSLAQPGLVPRLALAMALHAPTAGSTSSVLRCIDTAQENGLIPPRRRRAAPRTLTVDMGYLGSTDFARGILERGYHLLHAYPNRRTTRGAVRGAYTFASTDTDRRSVDAPNPGPIMDSGEFYCPAAAHLLGEHVTKRRRDLATSSDGIAQHDRRLAERLPFVMGRTTGLYQGTKPDSSGRRPWKIGLQCPAAQGRVRCPLMDGVAARDTTIPEARPTWAREQYRCCSGQVVVTLTEQQLKTVQAALTPGSWEHTLALENRRALTESKFAHTKNRSVSGMTSVNHGPRREPLMAITIALALVASNVSMQKGFIPDATNVLRNGMKYLDRDLGHRATRRPPLT</sequence>
<reference evidence="1 2" key="1">
    <citation type="submission" date="2016-06" db="EMBL/GenBank/DDBJ databases">
        <title>Complete genome sequence of a saline-alkali tolerant type strain Dietzia timorensis ID05-A0528T.</title>
        <authorList>
            <person name="Wu X."/>
        </authorList>
    </citation>
    <scope>NUCLEOTIDE SEQUENCE [LARGE SCALE GENOMIC DNA]</scope>
    <source>
        <strain evidence="1 2">ID05-A0528</strain>
    </source>
</reference>
<proteinExistence type="predicted"/>
<organism evidence="1 2">
    <name type="scientific">Dietzia timorensis</name>
    <dbReference type="NCBI Taxonomy" id="499555"/>
    <lineage>
        <taxon>Bacteria</taxon>
        <taxon>Bacillati</taxon>
        <taxon>Actinomycetota</taxon>
        <taxon>Actinomycetes</taxon>
        <taxon>Mycobacteriales</taxon>
        <taxon>Dietziaceae</taxon>
        <taxon>Dietzia</taxon>
    </lineage>
</organism>
<evidence type="ECO:0000313" key="2">
    <source>
        <dbReference type="Proteomes" id="UP000186104"/>
    </source>
</evidence>
<dbReference type="Proteomes" id="UP000186104">
    <property type="component" value="Chromosome"/>
</dbReference>
<dbReference type="EMBL" id="CP015961">
    <property type="protein sequence ID" value="ANI90880.1"/>
    <property type="molecule type" value="Genomic_DNA"/>
</dbReference>
<dbReference type="AlphaFoldDB" id="A0A173LJZ7"/>
<dbReference type="OrthoDB" id="4587515at2"/>
<dbReference type="RefSeq" id="WP_067473762.1">
    <property type="nucleotide sequence ID" value="NZ_CP015961.1"/>
</dbReference>
<gene>
    <name evidence="1" type="ORF">BJL86_0069</name>
</gene>
<protein>
    <submittedName>
        <fullName evidence="1">Uncharacterized protein</fullName>
    </submittedName>
</protein>